<gene>
    <name evidence="3" type="ORF">LIER_31441</name>
</gene>
<dbReference type="InterPro" id="IPR051213">
    <property type="entry name" value="START_lipid_transfer"/>
</dbReference>
<proteinExistence type="predicted"/>
<organism evidence="3 4">
    <name type="scientific">Lithospermum erythrorhizon</name>
    <name type="common">Purple gromwell</name>
    <name type="synonym">Lithospermum officinale var. erythrorhizon</name>
    <dbReference type="NCBI Taxonomy" id="34254"/>
    <lineage>
        <taxon>Eukaryota</taxon>
        <taxon>Viridiplantae</taxon>
        <taxon>Streptophyta</taxon>
        <taxon>Embryophyta</taxon>
        <taxon>Tracheophyta</taxon>
        <taxon>Spermatophyta</taxon>
        <taxon>Magnoliopsida</taxon>
        <taxon>eudicotyledons</taxon>
        <taxon>Gunneridae</taxon>
        <taxon>Pentapetalae</taxon>
        <taxon>asterids</taxon>
        <taxon>lamiids</taxon>
        <taxon>Boraginales</taxon>
        <taxon>Boraginaceae</taxon>
        <taxon>Boraginoideae</taxon>
        <taxon>Lithospermeae</taxon>
        <taxon>Lithospermum</taxon>
    </lineage>
</organism>
<dbReference type="InterPro" id="IPR023393">
    <property type="entry name" value="START-like_dom_sf"/>
</dbReference>
<keyword evidence="4" id="KW-1185">Reference proteome</keyword>
<evidence type="ECO:0000256" key="1">
    <source>
        <dbReference type="SAM" id="MobiDB-lite"/>
    </source>
</evidence>
<protein>
    <recommendedName>
        <fullName evidence="2">START domain-containing protein</fullName>
    </recommendedName>
</protein>
<feature type="region of interest" description="Disordered" evidence="1">
    <location>
        <begin position="160"/>
        <end position="186"/>
    </location>
</feature>
<dbReference type="InterPro" id="IPR002913">
    <property type="entry name" value="START_lipid-bd_dom"/>
</dbReference>
<dbReference type="EMBL" id="BAABME010011691">
    <property type="protein sequence ID" value="GAA0184149.1"/>
    <property type="molecule type" value="Genomic_DNA"/>
</dbReference>
<dbReference type="PROSITE" id="PS50848">
    <property type="entry name" value="START"/>
    <property type="match status" value="1"/>
</dbReference>
<dbReference type="Proteomes" id="UP001454036">
    <property type="component" value="Unassembled WGS sequence"/>
</dbReference>
<dbReference type="GO" id="GO:0008289">
    <property type="term" value="F:lipid binding"/>
    <property type="evidence" value="ECO:0007669"/>
    <property type="project" value="InterPro"/>
</dbReference>
<dbReference type="PANTHER" id="PTHR19308">
    <property type="entry name" value="PHOSPHATIDYLCHOLINE TRANSFER PROTEIN"/>
    <property type="match status" value="1"/>
</dbReference>
<reference evidence="3 4" key="1">
    <citation type="submission" date="2024-01" db="EMBL/GenBank/DDBJ databases">
        <title>The complete chloroplast genome sequence of Lithospermum erythrorhizon: insights into the phylogenetic relationship among Boraginaceae species and the maternal lineages of purple gromwells.</title>
        <authorList>
            <person name="Okada T."/>
            <person name="Watanabe K."/>
        </authorList>
    </citation>
    <scope>NUCLEOTIDE SEQUENCE [LARGE SCALE GENOMIC DNA]</scope>
</reference>
<accession>A0AAV3RRQ6</accession>
<evidence type="ECO:0000259" key="2">
    <source>
        <dbReference type="PROSITE" id="PS50848"/>
    </source>
</evidence>
<evidence type="ECO:0000313" key="4">
    <source>
        <dbReference type="Proteomes" id="UP001454036"/>
    </source>
</evidence>
<feature type="domain" description="START" evidence="2">
    <location>
        <begin position="1"/>
        <end position="138"/>
    </location>
</feature>
<dbReference type="GO" id="GO:0005737">
    <property type="term" value="C:cytoplasm"/>
    <property type="evidence" value="ECO:0007669"/>
    <property type="project" value="UniProtKB-ARBA"/>
</dbReference>
<dbReference type="Gene3D" id="3.30.530.20">
    <property type="match status" value="1"/>
</dbReference>
<name>A0AAV3RRQ6_LITER</name>
<dbReference type="AlphaFoldDB" id="A0AAV3RRQ6"/>
<comment type="caution">
    <text evidence="3">The sequence shown here is derived from an EMBL/GenBank/DDBJ whole genome shotgun (WGS) entry which is preliminary data.</text>
</comment>
<evidence type="ECO:0000313" key="3">
    <source>
        <dbReference type="EMBL" id="GAA0184149.1"/>
    </source>
</evidence>
<dbReference type="PANTHER" id="PTHR19308:SF9">
    <property type="entry name" value="OS07G0185200 PROTEIN"/>
    <property type="match status" value="1"/>
</dbReference>
<dbReference type="SUPFAM" id="SSF55961">
    <property type="entry name" value="Bet v1-like"/>
    <property type="match status" value="1"/>
</dbReference>
<sequence>MLAYVRILEECPNTGMMIMHWIKKFPFIWKDREYIIGRRIWEAGRTYHCVTKGVPYPSVPYPSVPRSENLFRVVRYFSSWVIRAVQCRKGDGELSACEVTLIHYEDMGLPKDVTKFGVRHGMWGAVQKTHAGFKDYQSLRESGVLHSKCTLMSSIMTSISEDEGTHSVEQVASQEDRGEKASLNAQAHQGKRGLNWKWIVIGGTVAVMCGLHAGFDFVGRSKTKSC</sequence>